<comment type="caution">
    <text evidence="1">The sequence shown here is derived from an EMBL/GenBank/DDBJ whole genome shotgun (WGS) entry which is preliminary data.</text>
</comment>
<dbReference type="AlphaFoldDB" id="A0A8J6Q0G7"/>
<dbReference type="EMBL" id="JACVXD010000013">
    <property type="protein sequence ID" value="MBD0825376.1"/>
    <property type="molecule type" value="Genomic_DNA"/>
</dbReference>
<proteinExistence type="predicted"/>
<dbReference type="SUPFAM" id="SSF55961">
    <property type="entry name" value="Bet v1-like"/>
    <property type="match status" value="1"/>
</dbReference>
<gene>
    <name evidence="1" type="ORF">ICJ85_15260</name>
</gene>
<accession>A0A8J6Q0G7</accession>
<evidence type="ECO:0000313" key="1">
    <source>
        <dbReference type="EMBL" id="MBD0825376.1"/>
    </source>
</evidence>
<organism evidence="1 2">
    <name type="scientific">Aestuariibaculum marinum</name>
    <dbReference type="NCBI Taxonomy" id="2683592"/>
    <lineage>
        <taxon>Bacteria</taxon>
        <taxon>Pseudomonadati</taxon>
        <taxon>Bacteroidota</taxon>
        <taxon>Flavobacteriia</taxon>
        <taxon>Flavobacteriales</taxon>
        <taxon>Flavobacteriaceae</taxon>
    </lineage>
</organism>
<protein>
    <submittedName>
        <fullName evidence="1">SRPBCC domain-containing protein</fullName>
    </submittedName>
</protein>
<keyword evidence="2" id="KW-1185">Reference proteome</keyword>
<dbReference type="Proteomes" id="UP000621516">
    <property type="component" value="Unassembled WGS sequence"/>
</dbReference>
<name>A0A8J6Q0G7_9FLAO</name>
<dbReference type="Gene3D" id="3.30.530.20">
    <property type="match status" value="1"/>
</dbReference>
<evidence type="ECO:0000313" key="2">
    <source>
        <dbReference type="Proteomes" id="UP000621516"/>
    </source>
</evidence>
<dbReference type="RefSeq" id="WP_188224667.1">
    <property type="nucleotide sequence ID" value="NZ_JACVXD010000013.1"/>
</dbReference>
<sequence>MLQRVNFKVEISAEKSKVWEVLWGAETYPKWTKVFSEDSQVKTDWQEGSKALFVNGEGSGMVSRIYKRVTNEFMGIEHLGMLEKGIELPPDEKTKDWLGAKEDYTLTKVNGLTTLEVGLDTAEEYQLYFEKTFVEALQIVKELSENS</sequence>
<reference evidence="1 2" key="1">
    <citation type="journal article" date="2018" name="J. Microbiol.">
        <title>Aestuariibaculum marinum sp. nov., a marine bacterium isolated from seawater in South Korea.</title>
        <authorList>
            <person name="Choi J."/>
            <person name="Lee D."/>
            <person name="Jang J.H."/>
            <person name="Cha S."/>
            <person name="Seo T."/>
        </authorList>
    </citation>
    <scope>NUCLEOTIDE SEQUENCE [LARGE SCALE GENOMIC DNA]</scope>
    <source>
        <strain evidence="1 2">IP7</strain>
    </source>
</reference>
<dbReference type="InterPro" id="IPR023393">
    <property type="entry name" value="START-like_dom_sf"/>
</dbReference>